<feature type="compositionally biased region" description="Basic and acidic residues" evidence="1">
    <location>
        <begin position="99"/>
        <end position="108"/>
    </location>
</feature>
<dbReference type="OrthoDB" id="5850275at2759"/>
<evidence type="ECO:0000256" key="1">
    <source>
        <dbReference type="SAM" id="MobiDB-lite"/>
    </source>
</evidence>
<reference evidence="3" key="2">
    <citation type="journal article" date="2016" name="Sci. Rep.">
        <title>Dictyocaulus viviparus genome, variome and transcriptome elucidate lungworm biology and support future intervention.</title>
        <authorList>
            <person name="McNulty S.N."/>
            <person name="Strube C."/>
            <person name="Rosa B.A."/>
            <person name="Martin J.C."/>
            <person name="Tyagi R."/>
            <person name="Choi Y.J."/>
            <person name="Wang Q."/>
            <person name="Hallsworth Pepin K."/>
            <person name="Zhang X."/>
            <person name="Ozersky P."/>
            <person name="Wilson R.K."/>
            <person name="Sternberg P.W."/>
            <person name="Gasser R.B."/>
            <person name="Mitreva M."/>
        </authorList>
    </citation>
    <scope>NUCLEOTIDE SEQUENCE [LARGE SCALE GENOMIC DNA]</scope>
    <source>
        <strain evidence="3">HannoverDv2000</strain>
    </source>
</reference>
<gene>
    <name evidence="2" type="ORF">DICVIV_12000</name>
</gene>
<keyword evidence="3" id="KW-1185">Reference proteome</keyword>
<proteinExistence type="predicted"/>
<evidence type="ECO:0000313" key="2">
    <source>
        <dbReference type="EMBL" id="KJH42013.1"/>
    </source>
</evidence>
<dbReference type="Proteomes" id="UP000053766">
    <property type="component" value="Unassembled WGS sequence"/>
</dbReference>
<reference evidence="2 3" key="1">
    <citation type="submission" date="2013-11" db="EMBL/GenBank/DDBJ databases">
        <title>Draft genome of the bovine lungworm Dictyocaulus viviparus.</title>
        <authorList>
            <person name="Mitreva M."/>
        </authorList>
    </citation>
    <scope>NUCLEOTIDE SEQUENCE [LARGE SCALE GENOMIC DNA]</scope>
    <source>
        <strain evidence="2 3">HannoverDv2000</strain>
    </source>
</reference>
<sequence length="121" mass="14228">MRNKRNDDQWTSCTSYYMTPDIKHYKIPLLTHFKRWSPTMRSSHTPIVSMFTIIIFLAVTSNVDAQILRSIRIDGSDLVPYSEIVSELKGRTMEGRMRFGKRSMETLQHDPIYNGESNRRQ</sequence>
<evidence type="ECO:0000313" key="3">
    <source>
        <dbReference type="Proteomes" id="UP000053766"/>
    </source>
</evidence>
<name>A0A0D8XBP8_DICVI</name>
<organism evidence="2 3">
    <name type="scientific">Dictyocaulus viviparus</name>
    <name type="common">Bovine lungworm</name>
    <dbReference type="NCBI Taxonomy" id="29172"/>
    <lineage>
        <taxon>Eukaryota</taxon>
        <taxon>Metazoa</taxon>
        <taxon>Ecdysozoa</taxon>
        <taxon>Nematoda</taxon>
        <taxon>Chromadorea</taxon>
        <taxon>Rhabditida</taxon>
        <taxon>Rhabditina</taxon>
        <taxon>Rhabditomorpha</taxon>
        <taxon>Strongyloidea</taxon>
        <taxon>Metastrongylidae</taxon>
        <taxon>Dictyocaulus</taxon>
    </lineage>
</organism>
<accession>A0A0D8XBP8</accession>
<protein>
    <submittedName>
        <fullName evidence="2">Uncharacterized protein</fullName>
    </submittedName>
</protein>
<dbReference type="EMBL" id="KN716723">
    <property type="protein sequence ID" value="KJH42013.1"/>
    <property type="molecule type" value="Genomic_DNA"/>
</dbReference>
<feature type="region of interest" description="Disordered" evidence="1">
    <location>
        <begin position="99"/>
        <end position="121"/>
    </location>
</feature>
<dbReference type="AlphaFoldDB" id="A0A0D8XBP8"/>